<comment type="caution">
    <text evidence="1">The sequence shown here is derived from an EMBL/GenBank/DDBJ whole genome shotgun (WGS) entry which is preliminary data.</text>
</comment>
<sequence length="209" mass="21630">ETYPPTRPPASGLLGCVLGVGADANEGVISLLTSADIFLFPRQQTVQDNPLEVVLTEFNLGDALLIRYRIEWSYDPQSVVAPTSAELTTAAVVDLGSGYQFIVQAVGAALYSASTRTIQDDVGGQPPLLAATAGSILFTPVAFTALPRVAIVTDTDVPVDASTPVLTVANDGGPAFLDVSRIKAGTCVFQEPAFALSAPLAPGVVPFSP</sequence>
<evidence type="ECO:0000313" key="1">
    <source>
        <dbReference type="EMBL" id="KKL22921.1"/>
    </source>
</evidence>
<accession>A0A0F9DZ40</accession>
<feature type="non-terminal residue" evidence="1">
    <location>
        <position position="1"/>
    </location>
</feature>
<protein>
    <submittedName>
        <fullName evidence="1">Uncharacterized protein</fullName>
    </submittedName>
</protein>
<name>A0A0F9DZ40_9ZZZZ</name>
<organism evidence="1">
    <name type="scientific">marine sediment metagenome</name>
    <dbReference type="NCBI Taxonomy" id="412755"/>
    <lineage>
        <taxon>unclassified sequences</taxon>
        <taxon>metagenomes</taxon>
        <taxon>ecological metagenomes</taxon>
    </lineage>
</organism>
<proteinExistence type="predicted"/>
<reference evidence="1" key="1">
    <citation type="journal article" date="2015" name="Nature">
        <title>Complex archaea that bridge the gap between prokaryotes and eukaryotes.</title>
        <authorList>
            <person name="Spang A."/>
            <person name="Saw J.H."/>
            <person name="Jorgensen S.L."/>
            <person name="Zaremba-Niedzwiedzka K."/>
            <person name="Martijn J."/>
            <person name="Lind A.E."/>
            <person name="van Eijk R."/>
            <person name="Schleper C."/>
            <person name="Guy L."/>
            <person name="Ettema T.J."/>
        </authorList>
    </citation>
    <scope>NUCLEOTIDE SEQUENCE</scope>
</reference>
<dbReference type="EMBL" id="LAZR01037163">
    <property type="protein sequence ID" value="KKL22921.1"/>
    <property type="molecule type" value="Genomic_DNA"/>
</dbReference>
<dbReference type="AlphaFoldDB" id="A0A0F9DZ40"/>
<gene>
    <name evidence="1" type="ORF">LCGC14_2430540</name>
</gene>